<name>A0A0D0B4C3_9AGAR</name>
<accession>A0A0D0B4C3</accession>
<proteinExistence type="predicted"/>
<organism evidence="1 2">
    <name type="scientific">Collybiopsis luxurians FD-317 M1</name>
    <dbReference type="NCBI Taxonomy" id="944289"/>
    <lineage>
        <taxon>Eukaryota</taxon>
        <taxon>Fungi</taxon>
        <taxon>Dikarya</taxon>
        <taxon>Basidiomycota</taxon>
        <taxon>Agaricomycotina</taxon>
        <taxon>Agaricomycetes</taxon>
        <taxon>Agaricomycetidae</taxon>
        <taxon>Agaricales</taxon>
        <taxon>Marasmiineae</taxon>
        <taxon>Omphalotaceae</taxon>
        <taxon>Collybiopsis</taxon>
        <taxon>Collybiopsis luxurians</taxon>
    </lineage>
</organism>
<dbReference type="SUPFAM" id="SSF52047">
    <property type="entry name" value="RNI-like"/>
    <property type="match status" value="1"/>
</dbReference>
<dbReference type="OrthoDB" id="3060319at2759"/>
<sequence length="461" mass="52107">MSDVDLERSSAINRLRSEILLEVFRFSNAFKAVEDRNFDEKSSTQINNNAVVLSHADSHWRSITLSTPSLWCTFDISLPSTSPDEVPNSLTLLIELHLERSKNAALDIRVAFSPDNVDYGTSFPILPQLFRQAHRWRTAVLVLPDSKELENTAFPKTFPLLQELDIRMLDIYEDGHCSAPVFRAPVLRKLAVSMFEYGGDYGSSCLREVILSWMSPDVVAEFLKDVPEQCHVHIFTLFTPDSSPGLCEVTSTLKTLSITATDNILPSDEDALNNLLQSLTLLNVEGLEFADKGRELFSLPAEQLVLMLKRSESSLTKLTHLKLDGYSLLDIDLLDILNHVPALTSFVLKEAYDPDADRPLTKQFFRRLDDFDGCRLVLVPKLTSIELLLRSEPHPWDALYTFLQSRTLPLLQDNLSPDIARLQEAKIGVKRSEWETVANSWEGKLSKFRLDGLDLKVATRC</sequence>
<evidence type="ECO:0008006" key="3">
    <source>
        <dbReference type="Google" id="ProtNLM"/>
    </source>
</evidence>
<dbReference type="Proteomes" id="UP000053593">
    <property type="component" value="Unassembled WGS sequence"/>
</dbReference>
<gene>
    <name evidence="1" type="ORF">GYMLUDRAFT_45676</name>
</gene>
<keyword evidence="2" id="KW-1185">Reference proteome</keyword>
<dbReference type="EMBL" id="KN834787">
    <property type="protein sequence ID" value="KIK58125.1"/>
    <property type="molecule type" value="Genomic_DNA"/>
</dbReference>
<dbReference type="HOGENOM" id="CLU_593196_0_0_1"/>
<evidence type="ECO:0000313" key="2">
    <source>
        <dbReference type="Proteomes" id="UP000053593"/>
    </source>
</evidence>
<dbReference type="Gene3D" id="3.80.10.10">
    <property type="entry name" value="Ribonuclease Inhibitor"/>
    <property type="match status" value="1"/>
</dbReference>
<dbReference type="InterPro" id="IPR032675">
    <property type="entry name" value="LRR_dom_sf"/>
</dbReference>
<reference evidence="1 2" key="1">
    <citation type="submission" date="2014-04" db="EMBL/GenBank/DDBJ databases">
        <title>Evolutionary Origins and Diversification of the Mycorrhizal Mutualists.</title>
        <authorList>
            <consortium name="DOE Joint Genome Institute"/>
            <consortium name="Mycorrhizal Genomics Consortium"/>
            <person name="Kohler A."/>
            <person name="Kuo A."/>
            <person name="Nagy L.G."/>
            <person name="Floudas D."/>
            <person name="Copeland A."/>
            <person name="Barry K.W."/>
            <person name="Cichocki N."/>
            <person name="Veneault-Fourrey C."/>
            <person name="LaButti K."/>
            <person name="Lindquist E.A."/>
            <person name="Lipzen A."/>
            <person name="Lundell T."/>
            <person name="Morin E."/>
            <person name="Murat C."/>
            <person name="Riley R."/>
            <person name="Ohm R."/>
            <person name="Sun H."/>
            <person name="Tunlid A."/>
            <person name="Henrissat B."/>
            <person name="Grigoriev I.V."/>
            <person name="Hibbett D.S."/>
            <person name="Martin F."/>
        </authorList>
    </citation>
    <scope>NUCLEOTIDE SEQUENCE [LARGE SCALE GENOMIC DNA]</scope>
    <source>
        <strain evidence="1 2">FD-317 M1</strain>
    </source>
</reference>
<dbReference type="AlphaFoldDB" id="A0A0D0B4C3"/>
<evidence type="ECO:0000313" key="1">
    <source>
        <dbReference type="EMBL" id="KIK58125.1"/>
    </source>
</evidence>
<protein>
    <recommendedName>
        <fullName evidence="3">F-box domain-containing protein</fullName>
    </recommendedName>
</protein>